<protein>
    <submittedName>
        <fullName evidence="1">Uncharacterized protein</fullName>
    </submittedName>
</protein>
<gene>
    <name evidence="1" type="ORF">GCHA_1410</name>
</gene>
<organism evidence="1 2">
    <name type="scientific">Paraglaciecola chathamensis S18K6</name>
    <dbReference type="NCBI Taxonomy" id="1127672"/>
    <lineage>
        <taxon>Bacteria</taxon>
        <taxon>Pseudomonadati</taxon>
        <taxon>Pseudomonadota</taxon>
        <taxon>Gammaproteobacteria</taxon>
        <taxon>Alteromonadales</taxon>
        <taxon>Alteromonadaceae</taxon>
        <taxon>Paraglaciecola</taxon>
    </lineage>
</organism>
<dbReference type="AlphaFoldDB" id="A0AAV3UWN6"/>
<evidence type="ECO:0000313" key="1">
    <source>
        <dbReference type="EMBL" id="GAC09369.1"/>
    </source>
</evidence>
<proteinExistence type="predicted"/>
<sequence>MIILGHSKSFWHITPQSEAKNSWLKLATQEQSQLFFVLLN</sequence>
<dbReference type="Proteomes" id="UP000006320">
    <property type="component" value="Unassembled WGS sequence"/>
</dbReference>
<accession>A0AAV3UWN6</accession>
<name>A0AAV3UWN6_9ALTE</name>
<reference evidence="1 2" key="1">
    <citation type="journal article" date="2017" name="Antonie Van Leeuwenhoek">
        <title>Rhizobium rhizosphaerae sp. nov., a novel species isolated from rice rhizosphere.</title>
        <authorList>
            <person name="Zhao J.J."/>
            <person name="Zhang J."/>
            <person name="Zhang R.J."/>
            <person name="Zhang C.W."/>
            <person name="Yin H.Q."/>
            <person name="Zhang X.X."/>
        </authorList>
    </citation>
    <scope>NUCLEOTIDE SEQUENCE [LARGE SCALE GENOMIC DNA]</scope>
    <source>
        <strain evidence="1 2">S18K6</strain>
    </source>
</reference>
<dbReference type="EMBL" id="BAEM01000022">
    <property type="protein sequence ID" value="GAC09369.1"/>
    <property type="molecule type" value="Genomic_DNA"/>
</dbReference>
<evidence type="ECO:0000313" key="2">
    <source>
        <dbReference type="Proteomes" id="UP000006320"/>
    </source>
</evidence>
<comment type="caution">
    <text evidence="1">The sequence shown here is derived from an EMBL/GenBank/DDBJ whole genome shotgun (WGS) entry which is preliminary data.</text>
</comment>